<reference evidence="1 2" key="1">
    <citation type="submission" date="2016-03" db="EMBL/GenBank/DDBJ databases">
        <authorList>
            <person name="Ploux O."/>
        </authorList>
    </citation>
    <scope>NUCLEOTIDE SEQUENCE [LARGE SCALE GENOMIC DNA]</scope>
    <source>
        <strain evidence="1 2">UAMH 11012</strain>
    </source>
</reference>
<accession>A0A1L7XKW1</accession>
<protein>
    <submittedName>
        <fullName evidence="1">Uncharacterized protein</fullName>
    </submittedName>
</protein>
<sequence>MEVFGNELDKVHPALSIDTANNKIYEYAHFCEDDAEQEVGIFNDQGEVILLHETEGSSPDLAHWSDVVFLSWQRYSSTPTQLKYVIPANIQETDSKAWAVQAVINSGETLIPNYPKTIEFSIDTDYEKAILALHNGAGIGFLLARHKAQLGVKTVSSVTL</sequence>
<dbReference type="OrthoDB" id="3529275at2759"/>
<organism evidence="1 2">
    <name type="scientific">Phialocephala subalpina</name>
    <dbReference type="NCBI Taxonomy" id="576137"/>
    <lineage>
        <taxon>Eukaryota</taxon>
        <taxon>Fungi</taxon>
        <taxon>Dikarya</taxon>
        <taxon>Ascomycota</taxon>
        <taxon>Pezizomycotina</taxon>
        <taxon>Leotiomycetes</taxon>
        <taxon>Helotiales</taxon>
        <taxon>Mollisiaceae</taxon>
        <taxon>Phialocephala</taxon>
        <taxon>Phialocephala fortinii species complex</taxon>
    </lineage>
</organism>
<evidence type="ECO:0000313" key="2">
    <source>
        <dbReference type="Proteomes" id="UP000184330"/>
    </source>
</evidence>
<gene>
    <name evidence="1" type="ORF">PAC_15600</name>
</gene>
<proteinExistence type="predicted"/>
<dbReference type="Proteomes" id="UP000184330">
    <property type="component" value="Unassembled WGS sequence"/>
</dbReference>
<dbReference type="EMBL" id="FJOG01000032">
    <property type="protein sequence ID" value="CZR65700.1"/>
    <property type="molecule type" value="Genomic_DNA"/>
</dbReference>
<name>A0A1L7XKW1_9HELO</name>
<keyword evidence="2" id="KW-1185">Reference proteome</keyword>
<evidence type="ECO:0000313" key="1">
    <source>
        <dbReference type="EMBL" id="CZR65700.1"/>
    </source>
</evidence>
<dbReference type="AlphaFoldDB" id="A0A1L7XKW1"/>